<comment type="caution">
    <text evidence="2">The sequence shown here is derived from an EMBL/GenBank/DDBJ whole genome shotgun (WGS) entry which is preliminary data.</text>
</comment>
<dbReference type="Proteomes" id="UP001187315">
    <property type="component" value="Unassembled WGS sequence"/>
</dbReference>
<sequence>MCTEMEQQEPQTPKTRVKIALLKGGDDMFRHRTESNPYKRPNMKTKTDSGLRKKTSAHLNGNVKVY</sequence>
<evidence type="ECO:0000313" key="3">
    <source>
        <dbReference type="Proteomes" id="UP001187315"/>
    </source>
</evidence>
<keyword evidence="3" id="KW-1185">Reference proteome</keyword>
<evidence type="ECO:0000313" key="2">
    <source>
        <dbReference type="EMBL" id="KAK2857570.1"/>
    </source>
</evidence>
<name>A0AA88NJ36_TACVA</name>
<feature type="compositionally biased region" description="Basic and acidic residues" evidence="1">
    <location>
        <begin position="24"/>
        <end position="34"/>
    </location>
</feature>
<dbReference type="AlphaFoldDB" id="A0AA88NJ36"/>
<reference evidence="2" key="1">
    <citation type="submission" date="2023-08" db="EMBL/GenBank/DDBJ databases">
        <title>Pelteobagrus vachellii genome.</title>
        <authorList>
            <person name="Liu H."/>
        </authorList>
    </citation>
    <scope>NUCLEOTIDE SEQUENCE</scope>
    <source>
        <strain evidence="2">PRFRI_2022a</strain>
        <tissue evidence="2">Muscle</tissue>
    </source>
</reference>
<evidence type="ECO:0000256" key="1">
    <source>
        <dbReference type="SAM" id="MobiDB-lite"/>
    </source>
</evidence>
<protein>
    <submittedName>
        <fullName evidence="2">Uncharacterized protein</fullName>
    </submittedName>
</protein>
<proteinExistence type="predicted"/>
<accession>A0AA88NJ36</accession>
<gene>
    <name evidence="2" type="ORF">Q7C36_005489</name>
</gene>
<organism evidence="2 3">
    <name type="scientific">Tachysurus vachellii</name>
    <name type="common">Darkbarbel catfish</name>
    <name type="synonym">Pelteobagrus vachellii</name>
    <dbReference type="NCBI Taxonomy" id="175792"/>
    <lineage>
        <taxon>Eukaryota</taxon>
        <taxon>Metazoa</taxon>
        <taxon>Chordata</taxon>
        <taxon>Craniata</taxon>
        <taxon>Vertebrata</taxon>
        <taxon>Euteleostomi</taxon>
        <taxon>Actinopterygii</taxon>
        <taxon>Neopterygii</taxon>
        <taxon>Teleostei</taxon>
        <taxon>Ostariophysi</taxon>
        <taxon>Siluriformes</taxon>
        <taxon>Bagridae</taxon>
        <taxon>Tachysurus</taxon>
    </lineage>
</organism>
<dbReference type="EMBL" id="JAVHJS010000005">
    <property type="protein sequence ID" value="KAK2857570.1"/>
    <property type="molecule type" value="Genomic_DNA"/>
</dbReference>
<feature type="region of interest" description="Disordered" evidence="1">
    <location>
        <begin position="24"/>
        <end position="66"/>
    </location>
</feature>